<accession>A0A0X3TKN0</accession>
<keyword evidence="4" id="KW-0843">Virulence</keyword>
<evidence type="ECO:0000256" key="4">
    <source>
        <dbReference type="ARBA" id="ARBA00023026"/>
    </source>
</evidence>
<dbReference type="PROSITE" id="PS00330">
    <property type="entry name" value="HEMOLYSIN_CALCIUM"/>
    <property type="match status" value="5"/>
</dbReference>
<dbReference type="InterPro" id="IPR003995">
    <property type="entry name" value="RTX_toxin_determinant-A"/>
</dbReference>
<comment type="subcellular location">
    <subcellularLocation>
        <location evidence="1">Membrane</location>
    </subcellularLocation>
</comment>
<feature type="domain" description="Cadherin-like" evidence="6">
    <location>
        <begin position="613"/>
        <end position="712"/>
    </location>
</feature>
<dbReference type="Gene3D" id="2.60.40.2030">
    <property type="match status" value="1"/>
</dbReference>
<evidence type="ECO:0000256" key="2">
    <source>
        <dbReference type="ARBA" id="ARBA00022656"/>
    </source>
</evidence>
<evidence type="ECO:0000259" key="6">
    <source>
        <dbReference type="Pfam" id="PF17892"/>
    </source>
</evidence>
<dbReference type="SUPFAM" id="SSF141072">
    <property type="entry name" value="CalX-like"/>
    <property type="match status" value="1"/>
</dbReference>
<dbReference type="STRING" id="1685379.AVO45_13430"/>
<protein>
    <recommendedName>
        <fullName evidence="6">Cadherin-like domain-containing protein</fullName>
    </recommendedName>
</protein>
<dbReference type="Pfam" id="PF17963">
    <property type="entry name" value="Big_9"/>
    <property type="match status" value="1"/>
</dbReference>
<reference evidence="7 8" key="1">
    <citation type="submission" date="2015-12" db="EMBL/GenBank/DDBJ databases">
        <authorList>
            <person name="Shamseldin A."/>
            <person name="Moawad H."/>
            <person name="Abd El-Rahim W.M."/>
            <person name="Sadowsky M.J."/>
        </authorList>
    </citation>
    <scope>NUCLEOTIDE SEQUENCE [LARGE SCALE GENOMIC DNA]</scope>
    <source>
        <strain evidence="7 8">ZGT118</strain>
    </source>
</reference>
<dbReference type="InterPro" id="IPR011049">
    <property type="entry name" value="Serralysin-like_metalloprot_C"/>
</dbReference>
<dbReference type="InterPro" id="IPR018511">
    <property type="entry name" value="Hemolysin-typ_Ca-bd_CS"/>
</dbReference>
<comment type="caution">
    <text evidence="7">The sequence shown here is derived from an EMBL/GenBank/DDBJ whole genome shotgun (WGS) entry which is preliminary data.</text>
</comment>
<dbReference type="Proteomes" id="UP000053791">
    <property type="component" value="Unassembled WGS sequence"/>
</dbReference>
<keyword evidence="2" id="KW-0800">Toxin</keyword>
<dbReference type="GO" id="GO:0005509">
    <property type="term" value="F:calcium ion binding"/>
    <property type="evidence" value="ECO:0007669"/>
    <property type="project" value="InterPro"/>
</dbReference>
<dbReference type="GO" id="GO:0005576">
    <property type="term" value="C:extracellular region"/>
    <property type="evidence" value="ECO:0007669"/>
    <property type="project" value="InterPro"/>
</dbReference>
<keyword evidence="5" id="KW-0472">Membrane</keyword>
<evidence type="ECO:0000256" key="5">
    <source>
        <dbReference type="ARBA" id="ARBA00023136"/>
    </source>
</evidence>
<dbReference type="PRINTS" id="PR00313">
    <property type="entry name" value="CABNDNGRPT"/>
</dbReference>
<gene>
    <name evidence="7" type="ORF">AVO45_13430</name>
</gene>
<dbReference type="Pfam" id="PF17892">
    <property type="entry name" value="Cadherin_5"/>
    <property type="match status" value="1"/>
</dbReference>
<dbReference type="SUPFAM" id="SSF51120">
    <property type="entry name" value="beta-Roll"/>
    <property type="match status" value="3"/>
</dbReference>
<dbReference type="InterPro" id="IPR001343">
    <property type="entry name" value="Hemolysn_Ca-bd"/>
</dbReference>
<proteinExistence type="predicted"/>
<sequence length="866" mass="87291">MTFAAGVDTATVSVNILDDGSDESVETFGLVVQATPDPDLTPDLPNNLASASFTIIDDDAAGSTVNFTENSDNEWIEPTGGAEIFDGLGGTDTATLDLRGWTAGINTSTSSGTRTFSSGSDSLAFTRVENFFVIGGSGDDRITTGAGNDGILGLGGDDIIDGGAGIDVMDGGDGNDTFLNVGFGEVIAGGAGIDVVNFDVSGETTDIRINMSTGEGAGGSWTGIEVIRGSTGSGDDEVTIVAGANDTNHIFDGNGGDDHAIADFRGVTGSVSTGTGFNGNYGSGRFFSATQSFDSVEFFEVERYTIFGGSGGDQLITAEGDDVLDGGIGNDDLRGGEGSDTLIGGLGNDTLTGGGGNDIFVKRPGESDDVITDFTKGATVLEGDKIDISGYGFAFGEVAFSPEAGGLRIILGTDSILLQGVGVSALEASDFIGLTTNVPPSASAIDAGSVSEDGSVVEIDLLGDAGASDSDGGTLGVTSVSAQDQNGAAVSFGLVGAVLSIDPGQFAEALSSGESTTVTVSYTVTDGQGGETPNTATLIVDGLGGPFTWYLDADSDGFGVDDAATNQSAYAAPAGTSGIAGDADDADNTVYPGAPEINDFKDNDQDGLTDEDNTAPVADAETFEITENGTLVLPVSSLLDGDTDADGDTLTVVSVSDTVNGSTSLDDKGDADPTNDEVIFTPDAGYDGPASFDYTVADGFGGEDKVTVDVTVLGASEPNNGGNIGGGKSGDTLIGTSVDEKISGGSGDDLINGAGGNDSLRGGKGADVFWFTSDPDADEIADFTKGEDLLDLRSILGATEHEDVFAFFDTNSDGLIDGADAFSFETRKGLVLELDGDAVSGNAADQVLLKGIEDLVISDLGDYHLL</sequence>
<dbReference type="GO" id="GO:0090729">
    <property type="term" value="F:toxin activity"/>
    <property type="evidence" value="ECO:0007669"/>
    <property type="project" value="UniProtKB-KW"/>
</dbReference>
<dbReference type="InterPro" id="IPR038081">
    <property type="entry name" value="CalX-like_sf"/>
</dbReference>
<dbReference type="Pfam" id="PF00353">
    <property type="entry name" value="HemolysinCabind"/>
    <property type="match status" value="3"/>
</dbReference>
<evidence type="ECO:0000256" key="1">
    <source>
        <dbReference type="ARBA" id="ARBA00004370"/>
    </source>
</evidence>
<keyword evidence="3" id="KW-0677">Repeat</keyword>
<evidence type="ECO:0000256" key="3">
    <source>
        <dbReference type="ARBA" id="ARBA00022737"/>
    </source>
</evidence>
<dbReference type="EMBL" id="LQBQ01000036">
    <property type="protein sequence ID" value="KUJ76298.1"/>
    <property type="molecule type" value="Genomic_DNA"/>
</dbReference>
<evidence type="ECO:0000313" key="8">
    <source>
        <dbReference type="Proteomes" id="UP000053791"/>
    </source>
</evidence>
<organism evidence="7 8">
    <name type="scientific">Ruegeria marisrubri</name>
    <dbReference type="NCBI Taxonomy" id="1685379"/>
    <lineage>
        <taxon>Bacteria</taxon>
        <taxon>Pseudomonadati</taxon>
        <taxon>Pseudomonadota</taxon>
        <taxon>Alphaproteobacteria</taxon>
        <taxon>Rhodobacterales</taxon>
        <taxon>Roseobacteraceae</taxon>
        <taxon>Ruegeria</taxon>
    </lineage>
</organism>
<dbReference type="PRINTS" id="PR01488">
    <property type="entry name" value="RTXTOXINA"/>
</dbReference>
<dbReference type="Gene3D" id="2.150.10.10">
    <property type="entry name" value="Serralysin-like metalloprotease, C-terminal"/>
    <property type="match status" value="3"/>
</dbReference>
<evidence type="ECO:0000313" key="7">
    <source>
        <dbReference type="EMBL" id="KUJ76298.1"/>
    </source>
</evidence>
<name>A0A0X3TKN0_9RHOB</name>
<dbReference type="AlphaFoldDB" id="A0A0X3TKN0"/>
<dbReference type="GO" id="GO:0016020">
    <property type="term" value="C:membrane"/>
    <property type="evidence" value="ECO:0007669"/>
    <property type="project" value="UniProtKB-SubCell"/>
</dbReference>
<keyword evidence="8" id="KW-1185">Reference proteome</keyword>
<dbReference type="InterPro" id="IPR041690">
    <property type="entry name" value="Cadherin_5"/>
</dbReference>